<proteinExistence type="predicted"/>
<protein>
    <submittedName>
        <fullName evidence="1">Uncharacterized protein</fullName>
    </submittedName>
</protein>
<accession>A0A6N2VKP5</accession>
<sequence>MEKSCFVVSSFRYIIIFAMQEYIGLDKEPGKMDFRSVILSCVTLSILVGCVTHSPIDAKKTTSQVESSGRNTTSPSWLTDKDIFGNETTLAISEDDIQAALAEDNFRVPLNSPVILVQSGNRAPETVMQQEMSRYYTVATFSGIPDRQKKAICNKDKSKDENQDAAVAENTNWMQALRYIAAKGHQKAIIVYQETLQSGRFDAATKSMVWSDFKAGKQPDSTSLRYLVRFTLVDVASGDWATWSPFNYETKILTPQPGQKASVETVTEQQIVQLKQQTYAAMVKDLVARYQ</sequence>
<dbReference type="InterPro" id="IPR058961">
    <property type="entry name" value="YafT"/>
</dbReference>
<dbReference type="Pfam" id="PF25851">
    <property type="entry name" value="YafT"/>
    <property type="match status" value="1"/>
</dbReference>
<evidence type="ECO:0000313" key="1">
    <source>
        <dbReference type="EMBL" id="VYT30187.1"/>
    </source>
</evidence>
<organism evidence="1">
    <name type="scientific">Citrobacter amalonaticus</name>
    <dbReference type="NCBI Taxonomy" id="35703"/>
    <lineage>
        <taxon>Bacteria</taxon>
        <taxon>Pseudomonadati</taxon>
        <taxon>Pseudomonadota</taxon>
        <taxon>Gammaproteobacteria</taxon>
        <taxon>Enterobacterales</taxon>
        <taxon>Enterobacteriaceae</taxon>
        <taxon>Citrobacter</taxon>
    </lineage>
</organism>
<reference evidence="1" key="1">
    <citation type="submission" date="2019-11" db="EMBL/GenBank/DDBJ databases">
        <authorList>
            <person name="Feng L."/>
        </authorList>
    </citation>
    <scope>NUCLEOTIDE SEQUENCE</scope>
    <source>
        <strain evidence="1">CAmalonaticusLFYP1</strain>
    </source>
</reference>
<name>A0A6N2VKP5_CITAM</name>
<dbReference type="AlphaFoldDB" id="A0A6N2VKP5"/>
<dbReference type="EMBL" id="CACRTI010000004">
    <property type="protein sequence ID" value="VYT30187.1"/>
    <property type="molecule type" value="Genomic_DNA"/>
</dbReference>
<gene>
    <name evidence="1" type="ORF">CALFYP1_03764</name>
</gene>